<protein>
    <submittedName>
        <fullName evidence="1">Uncharacterized protein</fullName>
    </submittedName>
</protein>
<gene>
    <name evidence="1" type="ORF">MNBD_ALPHA02-1069</name>
</gene>
<organism evidence="1">
    <name type="scientific">hydrothermal vent metagenome</name>
    <dbReference type="NCBI Taxonomy" id="652676"/>
    <lineage>
        <taxon>unclassified sequences</taxon>
        <taxon>metagenomes</taxon>
        <taxon>ecological metagenomes</taxon>
    </lineage>
</organism>
<reference evidence="1" key="1">
    <citation type="submission" date="2018-06" db="EMBL/GenBank/DDBJ databases">
        <authorList>
            <person name="Zhirakovskaya E."/>
        </authorList>
    </citation>
    <scope>NUCLEOTIDE SEQUENCE</scope>
</reference>
<accession>A0A3B0R2U7</accession>
<name>A0A3B0R2U7_9ZZZZ</name>
<sequence>MAVFSGLFLRKTSDLRDFPPHIFRGDAVNLHLYMQLNKVEYNSY</sequence>
<evidence type="ECO:0000313" key="1">
    <source>
        <dbReference type="EMBL" id="VAV87620.1"/>
    </source>
</evidence>
<dbReference type="AlphaFoldDB" id="A0A3B0R2U7"/>
<dbReference type="EMBL" id="UOED01000028">
    <property type="protein sequence ID" value="VAV87620.1"/>
    <property type="molecule type" value="Genomic_DNA"/>
</dbReference>
<proteinExistence type="predicted"/>